<keyword evidence="12" id="KW-1185">Reference proteome</keyword>
<dbReference type="STRING" id="76193.A0A194QMB4"/>
<keyword evidence="7" id="KW-0175">Coiled coil</keyword>
<reference evidence="11 12" key="1">
    <citation type="journal article" date="2015" name="Nat. Commun.">
        <title>Outbred genome sequencing and CRISPR/Cas9 gene editing in butterflies.</title>
        <authorList>
            <person name="Li X."/>
            <person name="Fan D."/>
            <person name="Zhang W."/>
            <person name="Liu G."/>
            <person name="Zhang L."/>
            <person name="Zhao L."/>
            <person name="Fang X."/>
            <person name="Chen L."/>
            <person name="Dong Y."/>
            <person name="Chen Y."/>
            <person name="Ding Y."/>
            <person name="Zhao R."/>
            <person name="Feng M."/>
            <person name="Zhu Y."/>
            <person name="Feng Y."/>
            <person name="Jiang X."/>
            <person name="Zhu D."/>
            <person name="Xiang H."/>
            <person name="Feng X."/>
            <person name="Li S."/>
            <person name="Wang J."/>
            <person name="Zhang G."/>
            <person name="Kronforst M.R."/>
            <person name="Wang W."/>
        </authorList>
    </citation>
    <scope>NUCLEOTIDE SEQUENCE [LARGE SCALE GENOMIC DNA]</scope>
    <source>
        <strain evidence="11">Ya'a_city_454_Pm</strain>
        <tissue evidence="11">Whole body</tissue>
    </source>
</reference>
<dbReference type="GO" id="GO:0030968">
    <property type="term" value="P:endoplasmic reticulum unfolded protein response"/>
    <property type="evidence" value="ECO:0007669"/>
    <property type="project" value="TreeGrafter"/>
</dbReference>
<keyword evidence="9" id="KW-1133">Transmembrane helix</keyword>
<keyword evidence="6" id="KW-0539">Nucleus</keyword>
<evidence type="ECO:0000259" key="10">
    <source>
        <dbReference type="PROSITE" id="PS50217"/>
    </source>
</evidence>
<dbReference type="GO" id="GO:0016020">
    <property type="term" value="C:membrane"/>
    <property type="evidence" value="ECO:0007669"/>
    <property type="project" value="UniProtKB-SubCell"/>
</dbReference>
<keyword evidence="9" id="KW-0812">Transmembrane</keyword>
<evidence type="ECO:0000256" key="9">
    <source>
        <dbReference type="SAM" id="Phobius"/>
    </source>
</evidence>
<keyword evidence="9" id="KW-0472">Membrane</keyword>
<feature type="region of interest" description="Disordered" evidence="8">
    <location>
        <begin position="115"/>
        <end position="134"/>
    </location>
</feature>
<dbReference type="AlphaFoldDB" id="A0A194QMB4"/>
<comment type="subcellular location">
    <subcellularLocation>
        <location evidence="1">Membrane</location>
        <topology evidence="1">Single-pass membrane protein</topology>
    </subcellularLocation>
</comment>
<gene>
    <name evidence="11" type="ORF">RR48_11719</name>
</gene>
<dbReference type="InterPro" id="IPR004827">
    <property type="entry name" value="bZIP"/>
</dbReference>
<dbReference type="PANTHER" id="PTHR46164:SF3">
    <property type="entry name" value="ATF6, ISOFORM C"/>
    <property type="match status" value="1"/>
</dbReference>
<feature type="coiled-coil region" evidence="7">
    <location>
        <begin position="327"/>
        <end position="361"/>
    </location>
</feature>
<feature type="compositionally biased region" description="Low complexity" evidence="8">
    <location>
        <begin position="60"/>
        <end position="72"/>
    </location>
</feature>
<keyword evidence="4" id="KW-0238">DNA-binding</keyword>
<sequence>MDTDILLGNKDCLYDTDFLDHFTNEYQWSSLLDAADASPSEILAEAASIFVPPISPILSIKSSPNESSSSDSGSEDDSKNSSNTSARQSSLSPLDWTFDEDSCNLKLEDVEQFLQKPAPSETTEDNTIYPPNNIQEKNGPVMAIENGVIKGVTVDNDAVSEHKYIPLLTTKDENDSIQNAYFNVVNENISINTKKEDKHVMVMEQKRIPIILKKQQIINIKPPNIVIPTESSKGKIVISPLPQTNITGDKRVNGYPVKLATPQKNVIISPKLEVASDSTIVQNGTKPIDSDNIPSSVDLTNLSDAEIRAIKKQQRMIKNRESACQSRQKKKEYVTALEQQLLEAQQEIERLRLENKLLRDQLDNNGRYRKVRQNLLYYDQLLNRSNESSDCQNSTITEFQNINQTESIRIAGELKRWIGGGKTLNWTNHKQNDAKIYPSAEKIRDGLFETYGIFNRLHLDNNLLEFPTVKNPEKNPRQKLRMRRLKRSKDVEFPDNSVYDYNKLYHKPIRKIEDFDVDFGEWNALLQALQRRDDTFYVVGVGKGEHLLLPAVAHNVTRPPKMALILPARTGNDSLMNDHVTLMQIDCSVVNTSLVKLKSDALPESLRKSRNNDLNTPIPVYNNPKPKYNKNGYVRSNKDAIDASLSDVMQNSGNNASNAVENKKQAILRISRVNYVSQHPIKFIETQDRLREKDGVSKEWHLIYKAPMEKTLQFATAYLTFSITTISCSLVYYSLFVFETATMDEPIVIGNDVVIANNSMECLIYLGSFFLLHVVVKRLLSKYVIRLYQNGDNYLAIFRGHTYGSINKHEFHLNEFKKLSPSLLITWSDARFALGKKKGILLENYFKTPECFNYLLYKKNASNYDDNH</sequence>
<dbReference type="InterPro" id="IPR051882">
    <property type="entry name" value="ATF_bZIP_TF"/>
</dbReference>
<dbReference type="SUPFAM" id="SSF57959">
    <property type="entry name" value="Leucine zipper domain"/>
    <property type="match status" value="1"/>
</dbReference>
<dbReference type="SMART" id="SM00338">
    <property type="entry name" value="BRLZ"/>
    <property type="match status" value="1"/>
</dbReference>
<dbReference type="Pfam" id="PF00170">
    <property type="entry name" value="bZIP_1"/>
    <property type="match status" value="1"/>
</dbReference>
<proteinExistence type="inferred from homology"/>
<dbReference type="PROSITE" id="PS50217">
    <property type="entry name" value="BZIP"/>
    <property type="match status" value="1"/>
</dbReference>
<feature type="compositionally biased region" description="Polar residues" evidence="8">
    <location>
        <begin position="125"/>
        <end position="134"/>
    </location>
</feature>
<evidence type="ECO:0000256" key="5">
    <source>
        <dbReference type="ARBA" id="ARBA00023163"/>
    </source>
</evidence>
<dbReference type="InParanoid" id="A0A194QMB4"/>
<name>A0A194QMB4_PAPMA</name>
<dbReference type="EMBL" id="KQ461195">
    <property type="protein sequence ID" value="KPJ06672.1"/>
    <property type="molecule type" value="Genomic_DNA"/>
</dbReference>
<dbReference type="PROSITE" id="PS00036">
    <property type="entry name" value="BZIP_BASIC"/>
    <property type="match status" value="1"/>
</dbReference>
<dbReference type="GO" id="GO:0005634">
    <property type="term" value="C:nucleus"/>
    <property type="evidence" value="ECO:0007669"/>
    <property type="project" value="TreeGrafter"/>
</dbReference>
<dbReference type="Proteomes" id="UP000053240">
    <property type="component" value="Unassembled WGS sequence"/>
</dbReference>
<feature type="transmembrane region" description="Helical" evidence="9">
    <location>
        <begin position="755"/>
        <end position="776"/>
    </location>
</feature>
<comment type="similarity">
    <text evidence="2">Belongs to the bZIP family. ATF subfamily.</text>
</comment>
<evidence type="ECO:0000256" key="2">
    <source>
        <dbReference type="ARBA" id="ARBA00009050"/>
    </source>
</evidence>
<evidence type="ECO:0000313" key="12">
    <source>
        <dbReference type="Proteomes" id="UP000053240"/>
    </source>
</evidence>
<feature type="transmembrane region" description="Helical" evidence="9">
    <location>
        <begin position="715"/>
        <end position="735"/>
    </location>
</feature>
<keyword evidence="3" id="KW-0805">Transcription regulation</keyword>
<dbReference type="Gene3D" id="1.20.5.170">
    <property type="match status" value="1"/>
</dbReference>
<evidence type="ECO:0000256" key="6">
    <source>
        <dbReference type="ARBA" id="ARBA00023242"/>
    </source>
</evidence>
<evidence type="ECO:0000256" key="8">
    <source>
        <dbReference type="SAM" id="MobiDB-lite"/>
    </source>
</evidence>
<organism evidence="11 12">
    <name type="scientific">Papilio machaon</name>
    <name type="common">Old World swallowtail butterfly</name>
    <dbReference type="NCBI Taxonomy" id="76193"/>
    <lineage>
        <taxon>Eukaryota</taxon>
        <taxon>Metazoa</taxon>
        <taxon>Ecdysozoa</taxon>
        <taxon>Arthropoda</taxon>
        <taxon>Hexapoda</taxon>
        <taxon>Insecta</taxon>
        <taxon>Pterygota</taxon>
        <taxon>Neoptera</taxon>
        <taxon>Endopterygota</taxon>
        <taxon>Lepidoptera</taxon>
        <taxon>Glossata</taxon>
        <taxon>Ditrysia</taxon>
        <taxon>Papilionoidea</taxon>
        <taxon>Papilionidae</taxon>
        <taxon>Papilioninae</taxon>
        <taxon>Papilio</taxon>
    </lineage>
</organism>
<evidence type="ECO:0000256" key="4">
    <source>
        <dbReference type="ARBA" id="ARBA00023125"/>
    </source>
</evidence>
<feature type="region of interest" description="Disordered" evidence="8">
    <location>
        <begin position="60"/>
        <end position="93"/>
    </location>
</feature>
<feature type="compositionally biased region" description="Low complexity" evidence="8">
    <location>
        <begin position="619"/>
        <end position="629"/>
    </location>
</feature>
<keyword evidence="5" id="KW-0804">Transcription</keyword>
<dbReference type="CDD" id="cd14700">
    <property type="entry name" value="bZIP_ATF6"/>
    <property type="match status" value="1"/>
</dbReference>
<evidence type="ECO:0000256" key="7">
    <source>
        <dbReference type="SAM" id="Coils"/>
    </source>
</evidence>
<protein>
    <submittedName>
        <fullName evidence="11">Cyclic AMP-dependent transcription factor ATF-6 beta</fullName>
    </submittedName>
</protein>
<dbReference type="GO" id="GO:0000981">
    <property type="term" value="F:DNA-binding transcription factor activity, RNA polymerase II-specific"/>
    <property type="evidence" value="ECO:0007669"/>
    <property type="project" value="TreeGrafter"/>
</dbReference>
<evidence type="ECO:0000256" key="3">
    <source>
        <dbReference type="ARBA" id="ARBA00023015"/>
    </source>
</evidence>
<feature type="domain" description="BZIP" evidence="10">
    <location>
        <begin position="309"/>
        <end position="363"/>
    </location>
</feature>
<feature type="region of interest" description="Disordered" evidence="8">
    <location>
        <begin position="607"/>
        <end position="629"/>
    </location>
</feature>
<dbReference type="GO" id="GO:0000978">
    <property type="term" value="F:RNA polymerase II cis-regulatory region sequence-specific DNA binding"/>
    <property type="evidence" value="ECO:0007669"/>
    <property type="project" value="TreeGrafter"/>
</dbReference>
<evidence type="ECO:0000313" key="11">
    <source>
        <dbReference type="EMBL" id="KPJ06672.1"/>
    </source>
</evidence>
<dbReference type="InterPro" id="IPR046347">
    <property type="entry name" value="bZIP_sf"/>
</dbReference>
<accession>A0A194QMB4</accession>
<evidence type="ECO:0000256" key="1">
    <source>
        <dbReference type="ARBA" id="ARBA00004167"/>
    </source>
</evidence>
<dbReference type="PANTHER" id="PTHR46164">
    <property type="entry name" value="ATF6, ISOFORM C"/>
    <property type="match status" value="1"/>
</dbReference>